<comment type="catalytic activity">
    <reaction evidence="3">
        <text>6-diphospho-1D-myo-inositol pentakisphosphate + H2O = 1D-myo-inositol hexakisphosphate + phosphate + H(+)</text>
        <dbReference type="Rhea" id="RHEA:79703"/>
        <dbReference type="ChEBI" id="CHEBI:15377"/>
        <dbReference type="ChEBI" id="CHEBI:15378"/>
        <dbReference type="ChEBI" id="CHEBI:43474"/>
        <dbReference type="ChEBI" id="CHEBI:58130"/>
        <dbReference type="ChEBI" id="CHEBI:230534"/>
        <dbReference type="EC" id="3.6.1.52"/>
    </reaction>
    <physiologicalReaction direction="left-to-right" evidence="3">
        <dbReference type="Rhea" id="RHEA:79704"/>
    </physiologicalReaction>
</comment>
<dbReference type="SUPFAM" id="SSF52799">
    <property type="entry name" value="(Phosphotyrosine protein) phosphatases II"/>
    <property type="match status" value="1"/>
</dbReference>
<dbReference type="EMBL" id="HACM01002642">
    <property type="protein sequence ID" value="CRZ03084.1"/>
    <property type="molecule type" value="Transcribed_RNA"/>
</dbReference>
<reference evidence="4" key="1">
    <citation type="submission" date="2015-04" db="EMBL/GenBank/DDBJ databases">
        <title>The genome sequence of the plant pathogenic Rhizarian Plasmodiophora brassicae reveals insights in its biotrophic life cycle and the origin of chitin synthesis.</title>
        <authorList>
            <person name="Schwelm A."/>
            <person name="Fogelqvist J."/>
            <person name="Knaust A."/>
            <person name="Julke S."/>
            <person name="Lilja T."/>
            <person name="Dhandapani V."/>
            <person name="Bonilla-Rosso G."/>
            <person name="Karlsson M."/>
            <person name="Shevchenko A."/>
            <person name="Choi S.R."/>
            <person name="Kim H.G."/>
            <person name="Park J.Y."/>
            <person name="Lim Y.P."/>
            <person name="Ludwig-Muller J."/>
            <person name="Dixelius C."/>
        </authorList>
    </citation>
    <scope>NUCLEOTIDE SEQUENCE</scope>
    <source>
        <tissue evidence="4">Potato root galls</tissue>
    </source>
</reference>
<dbReference type="InterPro" id="IPR029021">
    <property type="entry name" value="Prot-tyrosine_phosphatase-like"/>
</dbReference>
<dbReference type="GO" id="GO:0005737">
    <property type="term" value="C:cytoplasm"/>
    <property type="evidence" value="ECO:0007669"/>
    <property type="project" value="TreeGrafter"/>
</dbReference>
<dbReference type="GO" id="GO:0008486">
    <property type="term" value="F:diphosphoinositol-polyphosphate diphosphatase activity"/>
    <property type="evidence" value="ECO:0007669"/>
    <property type="project" value="UniProtKB-EC"/>
</dbReference>
<evidence type="ECO:0000256" key="1">
    <source>
        <dbReference type="ARBA" id="ARBA00022801"/>
    </source>
</evidence>
<comment type="catalytic activity">
    <reaction evidence="2">
        <text>3,5-bis(diphospho)-1D-myo-inositol 1,2,4,6-tetrakisphosphate + H2O = 3-diphospho-1D-myo-inositol 1,2,4,5,6-pentakisphosphate + phosphate + 2 H(+)</text>
        <dbReference type="Rhea" id="RHEA:56312"/>
        <dbReference type="ChEBI" id="CHEBI:15377"/>
        <dbReference type="ChEBI" id="CHEBI:15378"/>
        <dbReference type="ChEBI" id="CHEBI:43474"/>
        <dbReference type="ChEBI" id="CHEBI:140372"/>
        <dbReference type="ChEBI" id="CHEBI:140374"/>
        <dbReference type="EC" id="3.6.1.52"/>
    </reaction>
    <physiologicalReaction direction="left-to-right" evidence="2">
        <dbReference type="Rhea" id="RHEA:56313"/>
    </physiologicalReaction>
</comment>
<keyword evidence="1" id="KW-0378">Hydrolase</keyword>
<dbReference type="InterPro" id="IPR016130">
    <property type="entry name" value="Tyr_Pase_AS"/>
</dbReference>
<organism evidence="4">
    <name type="scientific">Spongospora subterranea</name>
    <dbReference type="NCBI Taxonomy" id="70186"/>
    <lineage>
        <taxon>Eukaryota</taxon>
        <taxon>Sar</taxon>
        <taxon>Rhizaria</taxon>
        <taxon>Endomyxa</taxon>
        <taxon>Phytomyxea</taxon>
        <taxon>Plasmodiophorida</taxon>
        <taxon>Plasmodiophoridae</taxon>
        <taxon>Spongospora</taxon>
    </lineage>
</organism>
<dbReference type="Gene3D" id="3.90.190.10">
    <property type="entry name" value="Protein tyrosine phosphatase superfamily"/>
    <property type="match status" value="1"/>
</dbReference>
<dbReference type="PANTHER" id="PTHR31126:SF48">
    <property type="entry name" value="INOSITOL PHOSPHATASE SIW14"/>
    <property type="match status" value="1"/>
</dbReference>
<dbReference type="Pfam" id="PF03162">
    <property type="entry name" value="Y_phosphatase2"/>
    <property type="match status" value="1"/>
</dbReference>
<dbReference type="PROSITE" id="PS00383">
    <property type="entry name" value="TYR_PHOSPHATASE_1"/>
    <property type="match status" value="1"/>
</dbReference>
<dbReference type="InterPro" id="IPR004861">
    <property type="entry name" value="Siw14-like"/>
</dbReference>
<sequence>MILHTTHCSLPRSCAVYSNNLQLFHFGTDGNKEPFSIVPLDLLQSAIACILDVRNHPILIHCSKGTHRTGCLIGCMRKVQYWSLTSILAEYQRFAGGKPRVLDQQSIELFNPNQVPCDPKYLPAWLRM</sequence>
<dbReference type="PRINTS" id="PR01911">
    <property type="entry name" value="PFDSPHPHTASE"/>
</dbReference>
<evidence type="ECO:0000313" key="4">
    <source>
        <dbReference type="EMBL" id="CRZ03084.1"/>
    </source>
</evidence>
<dbReference type="InterPro" id="IPR020428">
    <property type="entry name" value="PFA-DSPs"/>
</dbReference>
<protein>
    <recommendedName>
        <fullName evidence="5">Tyrosine specific protein phosphatases domain-containing protein</fullName>
    </recommendedName>
</protein>
<evidence type="ECO:0008006" key="5">
    <source>
        <dbReference type="Google" id="ProtNLM"/>
    </source>
</evidence>
<dbReference type="AlphaFoldDB" id="A0A0H5R4R8"/>
<proteinExistence type="predicted"/>
<evidence type="ECO:0000256" key="2">
    <source>
        <dbReference type="ARBA" id="ARBA00047562"/>
    </source>
</evidence>
<dbReference type="PANTHER" id="PTHR31126">
    <property type="entry name" value="TYROSINE-PROTEIN PHOSPHATASE"/>
    <property type="match status" value="1"/>
</dbReference>
<accession>A0A0H5R4R8</accession>
<dbReference type="GO" id="GO:0016791">
    <property type="term" value="F:phosphatase activity"/>
    <property type="evidence" value="ECO:0007669"/>
    <property type="project" value="InterPro"/>
</dbReference>
<name>A0A0H5R4R8_9EUKA</name>
<evidence type="ECO:0000256" key="3">
    <source>
        <dbReference type="ARBA" id="ARBA00048424"/>
    </source>
</evidence>